<comment type="caution">
    <text evidence="10">The sequence shown here is derived from an EMBL/GenBank/DDBJ whole genome shotgun (WGS) entry which is preliminary data.</text>
</comment>
<keyword evidence="11" id="KW-1185">Reference proteome</keyword>
<protein>
    <recommendedName>
        <fullName evidence="1">site-specific DNA-methyltransferase (adenine-specific)</fullName>
        <ecNumber evidence="1">2.1.1.72</ecNumber>
    </recommendedName>
</protein>
<dbReference type="InterPro" id="IPR025931">
    <property type="entry name" value="TaqI_C"/>
</dbReference>
<keyword evidence="3 10" id="KW-0808">Transferase</keyword>
<dbReference type="PRINTS" id="PR00507">
    <property type="entry name" value="N12N6MTFRASE"/>
</dbReference>
<dbReference type="GO" id="GO:0003677">
    <property type="term" value="F:DNA binding"/>
    <property type="evidence" value="ECO:0007669"/>
    <property type="project" value="UniProtKB-KW"/>
</dbReference>
<dbReference type="Pfam" id="PF07669">
    <property type="entry name" value="Eco57I"/>
    <property type="match status" value="1"/>
</dbReference>
<sequence length="679" mass="80409">MDDFFAAIDNMYEELIDNYGYVNIEEIMINTIIKVSLDNLGEAFNFEEDVCIKFIDNYDLRGYEIINNVMKKHIVSIGDLIPEIYVYILNKKGNKKEKYSIHYTPKWIVEYITNNVLKNIDIKDIQSMRILEPSCGSGVFLDYMFDYLFEIYKLNTNFSNSEIVKTILEKNLYGVDVDKVAIKISKFLMFLKALKKTKKYLDIKYNLFNCDFFKDNYIKNMNFDIILGNPPYVENRKINKYYDKKELKSNFVTAVGRFDFYSLFIEKSINKINDNGIISFIIPGSILYNNNFTPIRKLILDKTKIKEIVNLGEQIFEDVDMNMTILSLEESKDGISNIISCKDIFDNGDKQKHILYKKGRKIPQRYYYNTLNNVFDINSSETTFKLREKVFKNKYQKLSDVSTIVAGIATGNVKKKLVKNKKENKNYKRLLEGKDIFSYGYKWSGMYLVNDRSLINKDKGEYATFMKNDYIYSDKILIRQTSDRFICCYDDENYHLLNTLYSLIVKEDYKDIINLKYILALLNSKFYNFLYTTLVREKGKVFPQVKIFHIQNSPIITPAREIQQYLVNMVEHIILINKYLNSNRNYSNELKYKLQIKIEELKKEIDKVIYSIFELSFKEILEVERVMEKSTLDYDMNVNKTKNDIIDLLDKYKDIIKVSKILKVNPNKLYSFIFSYQKK</sequence>
<comment type="catalytic activity">
    <reaction evidence="7">
        <text>a 2'-deoxyadenosine in DNA + S-adenosyl-L-methionine = an N(6)-methyl-2'-deoxyadenosine in DNA + S-adenosyl-L-homocysteine + H(+)</text>
        <dbReference type="Rhea" id="RHEA:15197"/>
        <dbReference type="Rhea" id="RHEA-COMP:12418"/>
        <dbReference type="Rhea" id="RHEA-COMP:12419"/>
        <dbReference type="ChEBI" id="CHEBI:15378"/>
        <dbReference type="ChEBI" id="CHEBI:57856"/>
        <dbReference type="ChEBI" id="CHEBI:59789"/>
        <dbReference type="ChEBI" id="CHEBI:90615"/>
        <dbReference type="ChEBI" id="CHEBI:90616"/>
        <dbReference type="EC" id="2.1.1.72"/>
    </reaction>
</comment>
<keyword evidence="2 10" id="KW-0489">Methyltransferase</keyword>
<dbReference type="STRING" id="1503.CLPU_16c00140"/>
<dbReference type="Gene3D" id="3.90.220.10">
    <property type="entry name" value="Adenine-n6-DNA-methyltransferase Taqi, Chain A, domain 2"/>
    <property type="match status" value="1"/>
</dbReference>
<dbReference type="Gene3D" id="3.40.50.150">
    <property type="entry name" value="Vaccinia Virus protein VP39"/>
    <property type="match status" value="1"/>
</dbReference>
<dbReference type="InterPro" id="IPR050953">
    <property type="entry name" value="N4_N6_ade-DNA_methylase"/>
</dbReference>
<dbReference type="InterPro" id="IPR002052">
    <property type="entry name" value="DNA_methylase_N6_adenine_CS"/>
</dbReference>
<reference evidence="11" key="1">
    <citation type="submission" date="2015-07" db="EMBL/GenBank/DDBJ databases">
        <title>Draft genome sequence of the purine-degrading Gottschalkia purinilyticum DSM 1384 (formerly Clostridium purinilyticum).</title>
        <authorList>
            <person name="Poehlein A."/>
            <person name="Schiel-Bengelsdorf B."/>
            <person name="Bengelsdorf F.R."/>
            <person name="Daniel R."/>
            <person name="Duerre P."/>
        </authorList>
    </citation>
    <scope>NUCLEOTIDE SEQUENCE [LARGE SCALE GENOMIC DNA]</scope>
    <source>
        <strain evidence="11">DSM 1384</strain>
    </source>
</reference>
<dbReference type="Proteomes" id="UP000037267">
    <property type="component" value="Unassembled WGS sequence"/>
</dbReference>
<dbReference type="RefSeq" id="WP_050356177.1">
    <property type="nucleotide sequence ID" value="NZ_LGSS01000016.1"/>
</dbReference>
<dbReference type="AlphaFoldDB" id="A0A0L0W7P9"/>
<dbReference type="GO" id="GO:0009307">
    <property type="term" value="P:DNA restriction-modification system"/>
    <property type="evidence" value="ECO:0007669"/>
    <property type="project" value="UniProtKB-KW"/>
</dbReference>
<dbReference type="PANTHER" id="PTHR33841:SF1">
    <property type="entry name" value="DNA METHYLTRANSFERASE A"/>
    <property type="match status" value="1"/>
</dbReference>
<proteinExistence type="predicted"/>
<keyword evidence="5" id="KW-0680">Restriction system</keyword>
<evidence type="ECO:0000256" key="4">
    <source>
        <dbReference type="ARBA" id="ARBA00022691"/>
    </source>
</evidence>
<gene>
    <name evidence="10" type="ORF">CLPU_16c00140</name>
</gene>
<dbReference type="EC" id="2.1.1.72" evidence="1"/>
<keyword evidence="4" id="KW-0949">S-adenosyl-L-methionine</keyword>
<evidence type="ECO:0000256" key="1">
    <source>
        <dbReference type="ARBA" id="ARBA00011900"/>
    </source>
</evidence>
<dbReference type="EMBL" id="LGSS01000016">
    <property type="protein sequence ID" value="KNF07461.1"/>
    <property type="molecule type" value="Genomic_DNA"/>
</dbReference>
<dbReference type="REBASE" id="129464">
    <property type="entry name" value="M.Gpu1384ORF140P"/>
</dbReference>
<organism evidence="10 11">
    <name type="scientific">Gottschalkia purinilytica</name>
    <name type="common">Clostridium purinilyticum</name>
    <dbReference type="NCBI Taxonomy" id="1503"/>
    <lineage>
        <taxon>Bacteria</taxon>
        <taxon>Bacillati</taxon>
        <taxon>Bacillota</taxon>
        <taxon>Tissierellia</taxon>
        <taxon>Tissierellales</taxon>
        <taxon>Gottschalkiaceae</taxon>
        <taxon>Gottschalkia</taxon>
    </lineage>
</organism>
<dbReference type="PATRIC" id="fig|1503.3.peg.635"/>
<evidence type="ECO:0000313" key="11">
    <source>
        <dbReference type="Proteomes" id="UP000037267"/>
    </source>
</evidence>
<name>A0A0L0W7P9_GOTPU</name>
<keyword evidence="6" id="KW-0238">DNA-binding</keyword>
<evidence type="ECO:0000256" key="7">
    <source>
        <dbReference type="ARBA" id="ARBA00047942"/>
    </source>
</evidence>
<dbReference type="GO" id="GO:0032259">
    <property type="term" value="P:methylation"/>
    <property type="evidence" value="ECO:0007669"/>
    <property type="project" value="UniProtKB-KW"/>
</dbReference>
<feature type="domain" description="TaqI-like C-terminal specificity" evidence="9">
    <location>
        <begin position="429"/>
        <end position="555"/>
    </location>
</feature>
<dbReference type="InterPro" id="IPR029063">
    <property type="entry name" value="SAM-dependent_MTases_sf"/>
</dbReference>
<feature type="domain" description="Type II methyltransferase M.TaqI-like" evidence="8">
    <location>
        <begin position="170"/>
        <end position="316"/>
    </location>
</feature>
<dbReference type="Pfam" id="PF12950">
    <property type="entry name" value="TaqI_C"/>
    <property type="match status" value="1"/>
</dbReference>
<accession>A0A0L0W7P9</accession>
<evidence type="ECO:0000259" key="8">
    <source>
        <dbReference type="Pfam" id="PF07669"/>
    </source>
</evidence>
<evidence type="ECO:0000256" key="2">
    <source>
        <dbReference type="ARBA" id="ARBA00022603"/>
    </source>
</evidence>
<dbReference type="InterPro" id="IPR023135">
    <property type="entry name" value="N6_DNA_MeTrfase_TaqI_C"/>
</dbReference>
<evidence type="ECO:0000313" key="10">
    <source>
        <dbReference type="EMBL" id="KNF07461.1"/>
    </source>
</evidence>
<dbReference type="PROSITE" id="PS00092">
    <property type="entry name" value="N6_MTASE"/>
    <property type="match status" value="1"/>
</dbReference>
<dbReference type="CDD" id="cd02440">
    <property type="entry name" value="AdoMet_MTases"/>
    <property type="match status" value="1"/>
</dbReference>
<dbReference type="PANTHER" id="PTHR33841">
    <property type="entry name" value="DNA METHYLTRANSFERASE YEEA-RELATED"/>
    <property type="match status" value="1"/>
</dbReference>
<dbReference type="InterPro" id="IPR011639">
    <property type="entry name" value="MethylTrfase_TaqI-like_dom"/>
</dbReference>
<dbReference type="SUPFAM" id="SSF53335">
    <property type="entry name" value="S-adenosyl-L-methionine-dependent methyltransferases"/>
    <property type="match status" value="1"/>
</dbReference>
<dbReference type="GO" id="GO:0009007">
    <property type="term" value="F:site-specific DNA-methyltransferase (adenine-specific) activity"/>
    <property type="evidence" value="ECO:0007669"/>
    <property type="project" value="UniProtKB-EC"/>
</dbReference>
<evidence type="ECO:0000256" key="6">
    <source>
        <dbReference type="ARBA" id="ARBA00023125"/>
    </source>
</evidence>
<evidence type="ECO:0000256" key="5">
    <source>
        <dbReference type="ARBA" id="ARBA00022747"/>
    </source>
</evidence>
<evidence type="ECO:0000259" key="9">
    <source>
        <dbReference type="Pfam" id="PF12950"/>
    </source>
</evidence>
<evidence type="ECO:0000256" key="3">
    <source>
        <dbReference type="ARBA" id="ARBA00022679"/>
    </source>
</evidence>